<proteinExistence type="predicted"/>
<accession>A0A8E7BYN7</accession>
<organism evidence="5 6">
    <name type="scientific">Salmonella phage S19cd</name>
    <dbReference type="NCBI Taxonomy" id="2834971"/>
    <lineage>
        <taxon>Viruses</taxon>
        <taxon>Duplodnaviria</taxon>
        <taxon>Heunggongvirae</taxon>
        <taxon>Uroviricota</taxon>
        <taxon>Caudoviricetes</taxon>
        <taxon>Andersonviridae</taxon>
        <taxon>Ounavirinae</taxon>
        <taxon>Felixounavirus</taxon>
        <taxon>Felixounavirus S19cd</taxon>
    </lineage>
</organism>
<reference evidence="5 6" key="1">
    <citation type="submission" date="2021-05" db="EMBL/GenBank/DDBJ databases">
        <authorList>
            <person name="Zhang Y."/>
            <person name="Lin Y."/>
        </authorList>
    </citation>
    <scope>NUCLEOTIDE SEQUENCE [LARGE SCALE GENOMIC DNA]</scope>
</reference>
<feature type="region of interest" description="Disordered" evidence="3">
    <location>
        <begin position="129"/>
        <end position="149"/>
    </location>
</feature>
<evidence type="ECO:0000313" key="5">
    <source>
        <dbReference type="EMBL" id="QVW09179.1"/>
    </source>
</evidence>
<dbReference type="GO" id="GO:0032259">
    <property type="term" value="P:methylation"/>
    <property type="evidence" value="ECO:0007669"/>
    <property type="project" value="UniProtKB-KW"/>
</dbReference>
<protein>
    <submittedName>
        <fullName evidence="5">Modification methylase</fullName>
    </submittedName>
</protein>
<keyword evidence="2" id="KW-0808">Transferase</keyword>
<dbReference type="GO" id="GO:0003677">
    <property type="term" value="F:DNA binding"/>
    <property type="evidence" value="ECO:0007669"/>
    <property type="project" value="InterPro"/>
</dbReference>
<dbReference type="Proteomes" id="UP000676958">
    <property type="component" value="Segment"/>
</dbReference>
<dbReference type="InterPro" id="IPR002941">
    <property type="entry name" value="DNA_methylase_N4/N6"/>
</dbReference>
<keyword evidence="1 5" id="KW-0489">Methyltransferase</keyword>
<dbReference type="Pfam" id="PF01555">
    <property type="entry name" value="N6_N4_Mtase"/>
    <property type="match status" value="1"/>
</dbReference>
<feature type="domain" description="DNA methylase N-4/N-6" evidence="4">
    <location>
        <begin position="28"/>
        <end position="235"/>
    </location>
</feature>
<evidence type="ECO:0000256" key="3">
    <source>
        <dbReference type="SAM" id="MobiDB-lite"/>
    </source>
</evidence>
<evidence type="ECO:0000256" key="1">
    <source>
        <dbReference type="ARBA" id="ARBA00022603"/>
    </source>
</evidence>
<sequence>MMDIKTENAWLMFGDCLERMKEIPDGSVDMILCDLPYGTTRNKWDSVIPFDKLWAEYKRVCSGAVVLTAAQPFTSALIMSNQKDFKYTWVWDKANSTGFLNAKKQPLRQTEDIVVFGKVKTYNPIMEVRGKPRKKGGHNKPGGSDNYGRFGDAVSVNNEYYPTNLLRISNAVRKGRLHPTQKPVALMEYLIKTYTNEGDVVLDNCMGSGTTGVACHNTNRNFIGIEMNPTYYDIACGRIL</sequence>
<dbReference type="GO" id="GO:0008170">
    <property type="term" value="F:N-methyltransferase activity"/>
    <property type="evidence" value="ECO:0007669"/>
    <property type="project" value="InterPro"/>
</dbReference>
<evidence type="ECO:0000256" key="2">
    <source>
        <dbReference type="ARBA" id="ARBA00022679"/>
    </source>
</evidence>
<dbReference type="EMBL" id="MZ150758">
    <property type="protein sequence ID" value="QVW09179.1"/>
    <property type="molecule type" value="Genomic_DNA"/>
</dbReference>
<evidence type="ECO:0000259" key="4">
    <source>
        <dbReference type="Pfam" id="PF01555"/>
    </source>
</evidence>
<name>A0A8E7BYN7_9CAUD</name>
<evidence type="ECO:0000313" key="6">
    <source>
        <dbReference type="Proteomes" id="UP000676958"/>
    </source>
</evidence>
<keyword evidence="6" id="KW-1185">Reference proteome</keyword>